<feature type="region of interest" description="Disordered" evidence="8">
    <location>
        <begin position="1725"/>
        <end position="1794"/>
    </location>
</feature>
<keyword evidence="6" id="KW-0378">Hydrolase</keyword>
<dbReference type="InterPro" id="IPR041373">
    <property type="entry name" value="RT_RNaseH"/>
</dbReference>
<dbReference type="PANTHER" id="PTHR37984">
    <property type="entry name" value="PROTEIN CBG26694"/>
    <property type="match status" value="1"/>
</dbReference>
<dbReference type="InterPro" id="IPR001584">
    <property type="entry name" value="Integrase_cat-core"/>
</dbReference>
<dbReference type="FunFam" id="3.30.70.270:FF:000020">
    <property type="entry name" value="Transposon Tf2-6 polyprotein-like Protein"/>
    <property type="match status" value="1"/>
</dbReference>
<dbReference type="Gene3D" id="3.30.70.270">
    <property type="match status" value="2"/>
</dbReference>
<dbReference type="PROSITE" id="PS50994">
    <property type="entry name" value="INTEGRASE"/>
    <property type="match status" value="1"/>
</dbReference>
<dbReference type="PROSITE" id="PS50878">
    <property type="entry name" value="RT_POL"/>
    <property type="match status" value="1"/>
</dbReference>
<organism evidence="11 12">
    <name type="scientific">Lasius niger</name>
    <name type="common">Black garden ant</name>
    <dbReference type="NCBI Taxonomy" id="67767"/>
    <lineage>
        <taxon>Eukaryota</taxon>
        <taxon>Metazoa</taxon>
        <taxon>Ecdysozoa</taxon>
        <taxon>Arthropoda</taxon>
        <taxon>Hexapoda</taxon>
        <taxon>Insecta</taxon>
        <taxon>Pterygota</taxon>
        <taxon>Neoptera</taxon>
        <taxon>Endopterygota</taxon>
        <taxon>Hymenoptera</taxon>
        <taxon>Apocrita</taxon>
        <taxon>Aculeata</taxon>
        <taxon>Formicoidea</taxon>
        <taxon>Formicidae</taxon>
        <taxon>Formicinae</taxon>
        <taxon>Lasius</taxon>
        <taxon>Lasius</taxon>
    </lineage>
</organism>
<evidence type="ECO:0000256" key="6">
    <source>
        <dbReference type="ARBA" id="ARBA00022801"/>
    </source>
</evidence>
<feature type="region of interest" description="Disordered" evidence="8">
    <location>
        <begin position="387"/>
        <end position="411"/>
    </location>
</feature>
<dbReference type="STRING" id="67767.A0A0J7KHW9"/>
<keyword evidence="3" id="KW-0548">Nucleotidyltransferase</keyword>
<dbReference type="InterPro" id="IPR036397">
    <property type="entry name" value="RNaseH_sf"/>
</dbReference>
<gene>
    <name evidence="11" type="ORF">RF55_10460</name>
</gene>
<dbReference type="CDD" id="cd00303">
    <property type="entry name" value="retropepsin_like"/>
    <property type="match status" value="1"/>
</dbReference>
<dbReference type="Gene3D" id="1.10.340.70">
    <property type="match status" value="1"/>
</dbReference>
<evidence type="ECO:0000256" key="8">
    <source>
        <dbReference type="SAM" id="MobiDB-lite"/>
    </source>
</evidence>
<name>A0A0J7KHW9_LASNI</name>
<dbReference type="SUPFAM" id="SSF56672">
    <property type="entry name" value="DNA/RNA polymerases"/>
    <property type="match status" value="1"/>
</dbReference>
<dbReference type="InterPro" id="IPR000477">
    <property type="entry name" value="RT_dom"/>
</dbReference>
<keyword evidence="12" id="KW-1185">Reference proteome</keyword>
<evidence type="ECO:0000256" key="1">
    <source>
        <dbReference type="ARBA" id="ARBA00012493"/>
    </source>
</evidence>
<dbReference type="Gene3D" id="3.30.420.10">
    <property type="entry name" value="Ribonuclease H-like superfamily/Ribonuclease H"/>
    <property type="match status" value="1"/>
</dbReference>
<dbReference type="CDD" id="cd09274">
    <property type="entry name" value="RNase_HI_RT_Ty3"/>
    <property type="match status" value="1"/>
</dbReference>
<dbReference type="GO" id="GO:0015074">
    <property type="term" value="P:DNA integration"/>
    <property type="evidence" value="ECO:0007669"/>
    <property type="project" value="InterPro"/>
</dbReference>
<dbReference type="Pfam" id="PF17921">
    <property type="entry name" value="Integrase_H2C2"/>
    <property type="match status" value="1"/>
</dbReference>
<feature type="region of interest" description="Disordered" evidence="8">
    <location>
        <begin position="320"/>
        <end position="369"/>
    </location>
</feature>
<dbReference type="FunFam" id="3.10.20.370:FF:000001">
    <property type="entry name" value="Retrovirus-related Pol polyprotein from transposon 17.6-like protein"/>
    <property type="match status" value="1"/>
</dbReference>
<dbReference type="InterPro" id="IPR043128">
    <property type="entry name" value="Rev_trsase/Diguanyl_cyclase"/>
</dbReference>
<feature type="compositionally biased region" description="Basic and acidic residues" evidence="8">
    <location>
        <begin position="1754"/>
        <end position="1767"/>
    </location>
</feature>
<evidence type="ECO:0000256" key="4">
    <source>
        <dbReference type="ARBA" id="ARBA00022722"/>
    </source>
</evidence>
<dbReference type="GO" id="GO:0042575">
    <property type="term" value="C:DNA polymerase complex"/>
    <property type="evidence" value="ECO:0007669"/>
    <property type="project" value="UniProtKB-ARBA"/>
</dbReference>
<evidence type="ECO:0000256" key="5">
    <source>
        <dbReference type="ARBA" id="ARBA00022759"/>
    </source>
</evidence>
<dbReference type="EMBL" id="LBMM01007320">
    <property type="protein sequence ID" value="KMQ89852.1"/>
    <property type="molecule type" value="Genomic_DNA"/>
</dbReference>
<sequence length="2489" mass="288296">MTDKPDSEKNVGASDKNEAFEDRPRLPRSPVRTGTKGGTRSRTKLSTEEELGVKNAEIERLREQLARLHESVVETNRVREKENKLTSVLGEIGRRLDAIESREEGVFRNRGRDEYVDAREESSGETRDAERQVVAVGENTVIQARLPKGGWLRNPFEELKYTGRSDPQNPMRFLSRFERIAKYEGVGETEQLYYFGKCMRGTASSWYDVHEPEDIEEAKNAFTEHFWGEEQQARFREEIYTGTYRAESNATMSEYALGLSKKAKYLIPPMSVHEIIRCVKRHFGPGIAREIRPTTVKTIEEFVNLLDELEYERKRVQKERLRNEKTRGEKSSYGDRRSENAGRAANKEGAYVRGQASTGTDANKGKEGQSAYRGAYRNYAANYARRDNAERVASEKEKGDSSSDSQRATNKELVLYDKEVANKAMKEASGKKNYPNRKNVAAIGTCENANGSEEEIEEKKNIAIIRTREIIRDVDEVTEEDQRETVVKAVPFVTVMIGEMRVKTLIDTGAQISAITKTLYDKIINEGVQVRLIPIKKFSLVGAFSDRGQPIANGIQIAFRMNEKEFTHELYVVKNLSYEMILGHDFLSEQAAILRCGREEFELKFPESNEMRFELNAISMKDAEEQIKIILDKNAELFEDKIGCVSHYRHEIKMNVDKPYRAKVYPIPDAHRARVKEHLMELESTGIVERSTTQYVNPLVVVVKKTGEIRLCLDAREMNKRMANDHDQPLTIDEVFRRIGDKKYFSTLDVAKAFWQIPLTDDSKQYTGFKFNNQTYVFKRLPFGLKTASASFTRAMNRAIGDECDPFTIVYLDDILIASSSLEEHLFHVNYVLEKLRKVRFRLNREKCELLKTEIRFFGHTFNQIKAEMNEDTKMAIQNFEKPRNKKAIQAFLGLINWDRRFIKNLATMAKPLERLLRKGEKFAWTEVEQNAFNELKRAFREAPSLFVIRPTMKFGIFVDASKYGLGARLYQYNDEEEEKRYTVAYASRSLKGAELNYTVTEVECLALVWALRKWHTTLLGRYVRVHSDHRALKFLAACADDSARIARWMAFLNEFDLDIRHIPGKENQIADTLSRNNVKNGYVKKEGKTKTIAAIGVPDDEVETTRWIEMIAKAQCEDERLQREREVIPDDLPERNGLIRICTKKGERIIVPEAVKWELIRRVHNFLLHFGTDKVSDFVSDYFEVQNLERVVRDVVASCETCQATKYYTRPTRGIEYYDLPSQPGQVVSLDIFGPLPQTPRGNKYILVLMDQFSKLVRFYAMKNQKLETILDCLQVEYFQEIGVPNEILTDNGGQFVTNRWREFAVDMGFSVRKTSPYNPQSNPVERVMREIGRIVRVYAHTNQTRWDRIVKRAENTINITTHRSTEYRPIDLYIDFPEPLFIDRRLKPKRMEEEEGDGEEIIEKRIEIATEVLNKRAQQRKTQMDKHGEREAYQPNDKVWVKLHRRSDANRRLTKKIHLVYEGPFVIQNEVRKNAYVVKDSDDNVIGTFNSRQLRPHRETKLKPTMEINMMEPEVEIKRIPQREVEKYITNLRNKREEILTGEEPMASSTPKKQRRDIPEDPGNSDEESERFLKKKRSIISEKGMRHITRLVKLISGKTTLPYIMGLVEEQRMKILLDTRGEFNVITKAAINLIEKNNRVLERIKNSENIPAYLKREKRAKIRAVEVSVETLKNKTTVEAMILEAKEPCLMIGRHTRREMEKSLKSSLVVAYELTRWSEHLSEDTRRRLEREEKRKNRRKEAESRCKKKKLEKNNSTRKQEERDFNTSVSCVTEVPSQSNNSETNSTANVKESMETMEEIVKKVVSDFKRENSIIELKNSRENTCNLSETHVKEESAMINANTTDNIRDKDKSVVEITKSVDKIDRKARSVDGKVKSVDRVSEKTKSADDMSKETWTEIKSVNKTLNKTFDIVKSVDERNEKIKCIQADMVEECRKTNSALSRNNNVVKSANNYGKINNSIKLSKQDFLRELELNSSEDTIILESESDEEDEISTKNNISEIEKISSKIVKNSVKVDNHLFTDDKITSLKVNNIVETGIEARNKCNTAWTNTYRNKCNAALTNTYKSDVYRWRERIERSLVRNGLKGKIQDGSVTTKRVTSCTNNSEFFKENSENKEKMLSQEKWDKLYEEEDELVKRILAEVKLRATEAKCLQRIQMLRSLAEQEDDQTRPSMQEIDKTVEREDRRTKEIFQKILTAVAAENMCRVFFDKSRLENEEGSPEHEVMTIVAIRNLKQTPDAIKPINVNVTIEGNNMTKNVMYVKEGDLVIPGELGEVSKEELKEITEEKQASKKPRIISDVEIKLFEYKKIAAKIKGEDENNNQKKTKGKRVLKRIAEACKQPLNTNVQQQPEEQVQIKEVHETRASVKRRKMNVIDSDDDDDSEKALSRGCTYRQSPLAGDMRSVEQAPSKEIPWSDRQDKLAREASPASSRGTRTPRYRRVQEMTEPKEDGVQRMTTFLERISDSEDSEVQLRGDDEQTRPKPLIE</sequence>
<evidence type="ECO:0000256" key="7">
    <source>
        <dbReference type="ARBA" id="ARBA00022918"/>
    </source>
</evidence>
<dbReference type="InterPro" id="IPR021109">
    <property type="entry name" value="Peptidase_aspartic_dom_sf"/>
</dbReference>
<feature type="domain" description="Reverse transcriptase" evidence="9">
    <location>
        <begin position="683"/>
        <end position="862"/>
    </location>
</feature>
<proteinExistence type="predicted"/>
<evidence type="ECO:0000313" key="12">
    <source>
        <dbReference type="Proteomes" id="UP000036403"/>
    </source>
</evidence>
<dbReference type="InterPro" id="IPR012337">
    <property type="entry name" value="RNaseH-like_sf"/>
</dbReference>
<feature type="compositionally biased region" description="Polar residues" evidence="8">
    <location>
        <begin position="1768"/>
        <end position="1792"/>
    </location>
</feature>
<reference evidence="11 12" key="1">
    <citation type="submission" date="2015-04" db="EMBL/GenBank/DDBJ databases">
        <title>Lasius niger genome sequencing.</title>
        <authorList>
            <person name="Konorov E.A."/>
            <person name="Nikitin M.A."/>
            <person name="Kirill M.V."/>
            <person name="Chang P."/>
        </authorList>
    </citation>
    <scope>NUCLEOTIDE SEQUENCE [LARGE SCALE GENOMIC DNA]</scope>
    <source>
        <tissue evidence="11">Whole</tissue>
    </source>
</reference>
<feature type="compositionally biased region" description="Basic and acidic residues" evidence="8">
    <location>
        <begin position="2416"/>
        <end position="2426"/>
    </location>
</feature>
<feature type="compositionally biased region" description="Basic and acidic residues" evidence="8">
    <location>
        <begin position="2443"/>
        <end position="2455"/>
    </location>
</feature>
<dbReference type="EC" id="2.7.7.49" evidence="1"/>
<evidence type="ECO:0000256" key="3">
    <source>
        <dbReference type="ARBA" id="ARBA00022695"/>
    </source>
</evidence>
<dbReference type="Pfam" id="PF17917">
    <property type="entry name" value="RT_RNaseH"/>
    <property type="match status" value="1"/>
</dbReference>
<keyword evidence="2" id="KW-0808">Transferase</keyword>
<feature type="region of interest" description="Disordered" evidence="8">
    <location>
        <begin position="1538"/>
        <end position="1575"/>
    </location>
</feature>
<feature type="compositionally biased region" description="Basic and acidic residues" evidence="8">
    <location>
        <begin position="1725"/>
        <end position="1747"/>
    </location>
</feature>
<dbReference type="Pfam" id="PF00078">
    <property type="entry name" value="RVT_1"/>
    <property type="match status" value="1"/>
</dbReference>
<dbReference type="InterPro" id="IPR041588">
    <property type="entry name" value="Integrase_H2C2"/>
</dbReference>
<dbReference type="InterPro" id="IPR043502">
    <property type="entry name" value="DNA/RNA_pol_sf"/>
</dbReference>
<feature type="region of interest" description="Disordered" evidence="8">
    <location>
        <begin position="1"/>
        <end position="51"/>
    </location>
</feature>
<dbReference type="Gene3D" id="2.40.70.10">
    <property type="entry name" value="Acid Proteases"/>
    <property type="match status" value="1"/>
</dbReference>
<comment type="caution">
    <text evidence="11">The sequence shown here is derived from an EMBL/GenBank/DDBJ whole genome shotgun (WGS) entry which is preliminary data.</text>
</comment>
<dbReference type="PANTHER" id="PTHR37984:SF5">
    <property type="entry name" value="PROTEIN NYNRIN-LIKE"/>
    <property type="match status" value="1"/>
</dbReference>
<protein>
    <recommendedName>
        <fullName evidence="1">RNA-directed DNA polymerase</fullName>
        <ecNumber evidence="1">2.7.7.49</ecNumber>
    </recommendedName>
</protein>
<dbReference type="InterPro" id="IPR050951">
    <property type="entry name" value="Retrovirus_Pol_polyprotein"/>
</dbReference>
<feature type="domain" description="Integrase catalytic" evidence="10">
    <location>
        <begin position="1221"/>
        <end position="1379"/>
    </location>
</feature>
<accession>A0A0J7KHW9</accession>
<dbReference type="SUPFAM" id="SSF53098">
    <property type="entry name" value="Ribonuclease H-like"/>
    <property type="match status" value="1"/>
</dbReference>
<evidence type="ECO:0000259" key="10">
    <source>
        <dbReference type="PROSITE" id="PS50994"/>
    </source>
</evidence>
<dbReference type="CDD" id="cd01647">
    <property type="entry name" value="RT_LTR"/>
    <property type="match status" value="1"/>
</dbReference>
<dbReference type="GO" id="GO:0004519">
    <property type="term" value="F:endonuclease activity"/>
    <property type="evidence" value="ECO:0007669"/>
    <property type="project" value="UniProtKB-KW"/>
</dbReference>
<feature type="compositionally biased region" description="Basic and acidic residues" evidence="8">
    <location>
        <begin position="2473"/>
        <end position="2489"/>
    </location>
</feature>
<evidence type="ECO:0000259" key="9">
    <source>
        <dbReference type="PROSITE" id="PS50878"/>
    </source>
</evidence>
<feature type="compositionally biased region" description="Basic and acidic residues" evidence="8">
    <location>
        <begin position="387"/>
        <end position="401"/>
    </location>
</feature>
<feature type="region of interest" description="Disordered" evidence="8">
    <location>
        <begin position="2374"/>
        <end position="2489"/>
    </location>
</feature>
<dbReference type="GO" id="GO:0016787">
    <property type="term" value="F:hydrolase activity"/>
    <property type="evidence" value="ECO:0007669"/>
    <property type="project" value="UniProtKB-KW"/>
</dbReference>
<keyword evidence="7" id="KW-0695">RNA-directed DNA polymerase</keyword>
<evidence type="ECO:0000256" key="2">
    <source>
        <dbReference type="ARBA" id="ARBA00022679"/>
    </source>
</evidence>
<dbReference type="SUPFAM" id="SSF50630">
    <property type="entry name" value="Acid proteases"/>
    <property type="match status" value="1"/>
</dbReference>
<dbReference type="GO" id="GO:0003964">
    <property type="term" value="F:RNA-directed DNA polymerase activity"/>
    <property type="evidence" value="ECO:0007669"/>
    <property type="project" value="UniProtKB-KW"/>
</dbReference>
<dbReference type="Proteomes" id="UP000036403">
    <property type="component" value="Unassembled WGS sequence"/>
</dbReference>
<feature type="compositionally biased region" description="Basic and acidic residues" evidence="8">
    <location>
        <begin position="320"/>
        <end position="340"/>
    </location>
</feature>
<keyword evidence="5" id="KW-0255">Endonuclease</keyword>
<dbReference type="Gene3D" id="3.10.10.10">
    <property type="entry name" value="HIV Type 1 Reverse Transcriptase, subunit A, domain 1"/>
    <property type="match status" value="1"/>
</dbReference>
<dbReference type="OrthoDB" id="7692176at2759"/>
<feature type="compositionally biased region" description="Basic and acidic residues" evidence="8">
    <location>
        <begin position="1"/>
        <end position="25"/>
    </location>
</feature>
<dbReference type="GO" id="GO:0003676">
    <property type="term" value="F:nucleic acid binding"/>
    <property type="evidence" value="ECO:0007669"/>
    <property type="project" value="InterPro"/>
</dbReference>
<dbReference type="PaxDb" id="67767-A0A0J7KHW9"/>
<dbReference type="Pfam" id="PF00665">
    <property type="entry name" value="rve"/>
    <property type="match status" value="1"/>
</dbReference>
<keyword evidence="4" id="KW-0540">Nuclease</keyword>
<evidence type="ECO:0000313" key="11">
    <source>
        <dbReference type="EMBL" id="KMQ89852.1"/>
    </source>
</evidence>